<organism evidence="9 10">
    <name type="scientific">Paenibacillus tyrfis</name>
    <dbReference type="NCBI Taxonomy" id="1501230"/>
    <lineage>
        <taxon>Bacteria</taxon>
        <taxon>Bacillati</taxon>
        <taxon>Bacillota</taxon>
        <taxon>Bacilli</taxon>
        <taxon>Bacillales</taxon>
        <taxon>Paenibacillaceae</taxon>
        <taxon>Paenibacillus</taxon>
    </lineage>
</organism>
<dbReference type="AlphaFoldDB" id="A0A081P5I7"/>
<dbReference type="InterPro" id="IPR000838">
    <property type="entry name" value="RNA_pol_sigma70_ECF_CS"/>
</dbReference>
<dbReference type="InterPro" id="IPR039425">
    <property type="entry name" value="RNA_pol_sigma-70-like"/>
</dbReference>
<comment type="caution">
    <text evidence="9">The sequence shown here is derived from an EMBL/GenBank/DDBJ whole genome shotgun (WGS) entry which is preliminary data.</text>
</comment>
<evidence type="ECO:0000256" key="2">
    <source>
        <dbReference type="ARBA" id="ARBA00023015"/>
    </source>
</evidence>
<dbReference type="PANTHER" id="PTHR43133">
    <property type="entry name" value="RNA POLYMERASE ECF-TYPE SIGMA FACTO"/>
    <property type="match status" value="1"/>
</dbReference>
<dbReference type="PANTHER" id="PTHR43133:SF8">
    <property type="entry name" value="RNA POLYMERASE SIGMA FACTOR HI_1459-RELATED"/>
    <property type="match status" value="1"/>
</dbReference>
<dbReference type="Pfam" id="PF08281">
    <property type="entry name" value="Sigma70_r4_2"/>
    <property type="match status" value="1"/>
</dbReference>
<name>A0A081P5I7_9BACL</name>
<dbReference type="eggNOG" id="COG1595">
    <property type="taxonomic scope" value="Bacteria"/>
</dbReference>
<dbReference type="PROSITE" id="PS01063">
    <property type="entry name" value="SIGMA70_ECF"/>
    <property type="match status" value="1"/>
</dbReference>
<evidence type="ECO:0000256" key="1">
    <source>
        <dbReference type="ARBA" id="ARBA00010641"/>
    </source>
</evidence>
<keyword evidence="2 6" id="KW-0805">Transcription regulation</keyword>
<feature type="domain" description="RNA polymerase sigma-70 region 2" evidence="7">
    <location>
        <begin position="9"/>
        <end position="74"/>
    </location>
</feature>
<dbReference type="InterPro" id="IPR014284">
    <property type="entry name" value="RNA_pol_sigma-70_dom"/>
</dbReference>
<dbReference type="GO" id="GO:0006950">
    <property type="term" value="P:response to stress"/>
    <property type="evidence" value="ECO:0007669"/>
    <property type="project" value="UniProtKB-ARBA"/>
</dbReference>
<keyword evidence="4 6" id="KW-0238">DNA-binding</keyword>
<dbReference type="SUPFAM" id="SSF88659">
    <property type="entry name" value="Sigma3 and sigma4 domains of RNA polymerase sigma factors"/>
    <property type="match status" value="1"/>
</dbReference>
<evidence type="ECO:0000256" key="6">
    <source>
        <dbReference type="RuleBase" id="RU000716"/>
    </source>
</evidence>
<accession>A0A081P5I7</accession>
<comment type="similarity">
    <text evidence="1 6">Belongs to the sigma-70 factor family. ECF subfamily.</text>
</comment>
<dbReference type="NCBIfam" id="TIGR02937">
    <property type="entry name" value="sigma70-ECF"/>
    <property type="match status" value="1"/>
</dbReference>
<evidence type="ECO:0000313" key="10">
    <source>
        <dbReference type="Proteomes" id="UP000028123"/>
    </source>
</evidence>
<dbReference type="InterPro" id="IPR013325">
    <property type="entry name" value="RNA_pol_sigma_r2"/>
</dbReference>
<evidence type="ECO:0000256" key="5">
    <source>
        <dbReference type="ARBA" id="ARBA00023163"/>
    </source>
</evidence>
<reference evidence="9 10" key="1">
    <citation type="submission" date="2014-06" db="EMBL/GenBank/DDBJ databases">
        <title>Draft genome sequence of Paenibacillus sp. MSt1.</title>
        <authorList>
            <person name="Aw Y.K."/>
            <person name="Ong K.S."/>
            <person name="Gan H.M."/>
            <person name="Lee S.M."/>
        </authorList>
    </citation>
    <scope>NUCLEOTIDE SEQUENCE [LARGE SCALE GENOMIC DNA]</scope>
    <source>
        <strain evidence="9 10">MSt1</strain>
    </source>
</reference>
<dbReference type="Gene3D" id="1.10.1740.10">
    <property type="match status" value="1"/>
</dbReference>
<dbReference type="InterPro" id="IPR013324">
    <property type="entry name" value="RNA_pol_sigma_r3/r4-like"/>
</dbReference>
<keyword evidence="3 6" id="KW-0731">Sigma factor</keyword>
<evidence type="ECO:0000259" key="7">
    <source>
        <dbReference type="Pfam" id="PF04542"/>
    </source>
</evidence>
<dbReference type="SUPFAM" id="SSF88946">
    <property type="entry name" value="Sigma2 domain of RNA polymerase sigma factors"/>
    <property type="match status" value="1"/>
</dbReference>
<dbReference type="GO" id="GO:0003677">
    <property type="term" value="F:DNA binding"/>
    <property type="evidence" value="ECO:0007669"/>
    <property type="project" value="UniProtKB-KW"/>
</dbReference>
<dbReference type="InterPro" id="IPR007627">
    <property type="entry name" value="RNA_pol_sigma70_r2"/>
</dbReference>
<dbReference type="RefSeq" id="WP_036680365.1">
    <property type="nucleotide sequence ID" value="NZ_FYEP01000009.1"/>
</dbReference>
<dbReference type="Gene3D" id="1.10.10.10">
    <property type="entry name" value="Winged helix-like DNA-binding domain superfamily/Winged helix DNA-binding domain"/>
    <property type="match status" value="1"/>
</dbReference>
<proteinExistence type="inferred from homology"/>
<sequence length="162" mass="19570">MYDPITKIYLLYYDDLYRFLVTRYPNPDHIDDIIQNTFLEALRHMDSFKGDSSIKTWLFGIAKHQLYRSLRKNKIQLPLDDSPESELAAHTDFSDKVLAEQIMERLNRLDPPHRDIMRLRLLHGLSFKEIAQLTDRTETYCRVNFYRMKEKLRKEYGEDEYM</sequence>
<dbReference type="InterPro" id="IPR036388">
    <property type="entry name" value="WH-like_DNA-bd_sf"/>
</dbReference>
<dbReference type="InterPro" id="IPR013249">
    <property type="entry name" value="RNA_pol_sigma70_r4_t2"/>
</dbReference>
<dbReference type="EMBL" id="JNVM01000008">
    <property type="protein sequence ID" value="KEQ25960.1"/>
    <property type="molecule type" value="Genomic_DNA"/>
</dbReference>
<gene>
    <name evidence="9" type="ORF">ET33_35820</name>
</gene>
<keyword evidence="5 6" id="KW-0804">Transcription</keyword>
<evidence type="ECO:0000256" key="3">
    <source>
        <dbReference type="ARBA" id="ARBA00023082"/>
    </source>
</evidence>
<dbReference type="GO" id="GO:0016987">
    <property type="term" value="F:sigma factor activity"/>
    <property type="evidence" value="ECO:0007669"/>
    <property type="project" value="UniProtKB-KW"/>
</dbReference>
<keyword evidence="10" id="KW-1185">Reference proteome</keyword>
<evidence type="ECO:0000259" key="8">
    <source>
        <dbReference type="Pfam" id="PF08281"/>
    </source>
</evidence>
<dbReference type="Pfam" id="PF04542">
    <property type="entry name" value="Sigma70_r2"/>
    <property type="match status" value="1"/>
</dbReference>
<feature type="domain" description="RNA polymerase sigma factor 70 region 4 type 2" evidence="8">
    <location>
        <begin position="100"/>
        <end position="152"/>
    </location>
</feature>
<evidence type="ECO:0000256" key="4">
    <source>
        <dbReference type="ARBA" id="ARBA00023125"/>
    </source>
</evidence>
<dbReference type="GO" id="GO:0006352">
    <property type="term" value="P:DNA-templated transcription initiation"/>
    <property type="evidence" value="ECO:0007669"/>
    <property type="project" value="InterPro"/>
</dbReference>
<protein>
    <recommendedName>
        <fullName evidence="6">RNA polymerase sigma factor</fullName>
    </recommendedName>
</protein>
<dbReference type="Proteomes" id="UP000028123">
    <property type="component" value="Unassembled WGS sequence"/>
</dbReference>
<evidence type="ECO:0000313" key="9">
    <source>
        <dbReference type="EMBL" id="KEQ25960.1"/>
    </source>
</evidence>
<dbReference type="OrthoDB" id="9795666at2"/>